<accession>T0JWK7</accession>
<organism evidence="1 2">
    <name type="scientific">Colletotrichum gloeosporioides (strain Cg-14)</name>
    <name type="common">Anthracnose fungus</name>
    <name type="synonym">Glomerella cingulata</name>
    <dbReference type="NCBI Taxonomy" id="1237896"/>
    <lineage>
        <taxon>Eukaryota</taxon>
        <taxon>Fungi</taxon>
        <taxon>Dikarya</taxon>
        <taxon>Ascomycota</taxon>
        <taxon>Pezizomycotina</taxon>
        <taxon>Sordariomycetes</taxon>
        <taxon>Hypocreomycetidae</taxon>
        <taxon>Glomerellales</taxon>
        <taxon>Glomerellaceae</taxon>
        <taxon>Colletotrichum</taxon>
        <taxon>Colletotrichum gloeosporioides species complex</taxon>
    </lineage>
</organism>
<dbReference type="Proteomes" id="UP000015530">
    <property type="component" value="Unassembled WGS sequence"/>
</dbReference>
<dbReference type="EMBL" id="AMYD01002988">
    <property type="protein sequence ID" value="EQB47377.1"/>
    <property type="molecule type" value="Genomic_DNA"/>
</dbReference>
<comment type="caution">
    <text evidence="1">The sequence shown here is derived from an EMBL/GenBank/DDBJ whole genome shotgun (WGS) entry which is preliminary data.</text>
</comment>
<reference evidence="2" key="1">
    <citation type="journal article" date="2013" name="Mol. Plant Microbe Interact.">
        <title>Global aspects of pacC regulation of pathogenicity genes in Colletotrichum gloeosporioides as revealed by transcriptome analysis.</title>
        <authorList>
            <person name="Alkan N."/>
            <person name="Meng X."/>
            <person name="Friedlander G."/>
            <person name="Reuveni E."/>
            <person name="Sukno S."/>
            <person name="Sherman A."/>
            <person name="Thon M."/>
            <person name="Fluhr R."/>
            <person name="Prusky D."/>
        </authorList>
    </citation>
    <scope>NUCLEOTIDE SEQUENCE [LARGE SCALE GENOMIC DNA]</scope>
    <source>
        <strain evidence="2">Cg-14</strain>
    </source>
</reference>
<proteinExistence type="predicted"/>
<dbReference type="HOGENOM" id="CLU_3430944_0_0_1"/>
<dbReference type="AlphaFoldDB" id="T0JWK7"/>
<evidence type="ECO:0000313" key="1">
    <source>
        <dbReference type="EMBL" id="EQB47377.1"/>
    </source>
</evidence>
<evidence type="ECO:0000313" key="2">
    <source>
        <dbReference type="Proteomes" id="UP000015530"/>
    </source>
</evidence>
<name>T0JWK7_COLGC</name>
<gene>
    <name evidence="1" type="ORF">CGLO_13483</name>
</gene>
<sequence length="18" mass="2167">MPRYNRNISQSDSFTCTF</sequence>
<protein>
    <submittedName>
        <fullName evidence="1">Uncharacterized protein</fullName>
    </submittedName>
</protein>